<feature type="transmembrane region" description="Helical" evidence="2">
    <location>
        <begin position="171"/>
        <end position="193"/>
    </location>
</feature>
<dbReference type="AlphaFoldDB" id="A0AAW2YTJ4"/>
<proteinExistence type="predicted"/>
<reference evidence="3 4" key="1">
    <citation type="submission" date="2024-03" db="EMBL/GenBank/DDBJ databases">
        <title>The Acrasis kona genome and developmental transcriptomes reveal deep origins of eukaryotic multicellular pathways.</title>
        <authorList>
            <person name="Sheikh S."/>
            <person name="Fu C.-J."/>
            <person name="Brown M.W."/>
            <person name="Baldauf S.L."/>
        </authorList>
    </citation>
    <scope>NUCLEOTIDE SEQUENCE [LARGE SCALE GENOMIC DNA]</scope>
    <source>
        <strain evidence="3 4">ATCC MYA-3509</strain>
    </source>
</reference>
<dbReference type="Proteomes" id="UP001431209">
    <property type="component" value="Unassembled WGS sequence"/>
</dbReference>
<evidence type="ECO:0000313" key="4">
    <source>
        <dbReference type="Proteomes" id="UP001431209"/>
    </source>
</evidence>
<feature type="region of interest" description="Disordered" evidence="1">
    <location>
        <begin position="32"/>
        <end position="51"/>
    </location>
</feature>
<gene>
    <name evidence="3" type="ORF">AKO1_011053</name>
</gene>
<evidence type="ECO:0000313" key="3">
    <source>
        <dbReference type="EMBL" id="KAL0480394.1"/>
    </source>
</evidence>
<evidence type="ECO:0000256" key="1">
    <source>
        <dbReference type="SAM" id="MobiDB-lite"/>
    </source>
</evidence>
<name>A0AAW2YTJ4_9EUKA</name>
<accession>A0AAW2YTJ4</accession>
<protein>
    <recommendedName>
        <fullName evidence="5">MARVEL domain-containing protein</fullName>
    </recommendedName>
</protein>
<keyword evidence="2" id="KW-0472">Membrane</keyword>
<feature type="transmembrane region" description="Helical" evidence="2">
    <location>
        <begin position="100"/>
        <end position="125"/>
    </location>
</feature>
<keyword evidence="2" id="KW-0812">Transmembrane</keyword>
<feature type="transmembrane region" description="Helical" evidence="2">
    <location>
        <begin position="61"/>
        <end position="88"/>
    </location>
</feature>
<evidence type="ECO:0000256" key="2">
    <source>
        <dbReference type="SAM" id="Phobius"/>
    </source>
</evidence>
<keyword evidence="2" id="KW-1133">Transmembrane helix</keyword>
<organism evidence="3 4">
    <name type="scientific">Acrasis kona</name>
    <dbReference type="NCBI Taxonomy" id="1008807"/>
    <lineage>
        <taxon>Eukaryota</taxon>
        <taxon>Discoba</taxon>
        <taxon>Heterolobosea</taxon>
        <taxon>Tetramitia</taxon>
        <taxon>Eutetramitia</taxon>
        <taxon>Acrasidae</taxon>
        <taxon>Acrasis</taxon>
    </lineage>
</organism>
<feature type="transmembrane region" description="Helical" evidence="2">
    <location>
        <begin position="137"/>
        <end position="159"/>
    </location>
</feature>
<keyword evidence="4" id="KW-1185">Reference proteome</keyword>
<dbReference type="EMBL" id="JAOPGA020000657">
    <property type="protein sequence ID" value="KAL0480394.1"/>
    <property type="molecule type" value="Genomic_DNA"/>
</dbReference>
<evidence type="ECO:0008006" key="5">
    <source>
        <dbReference type="Google" id="ProtNLM"/>
    </source>
</evidence>
<comment type="caution">
    <text evidence="3">The sequence shown here is derived from an EMBL/GenBank/DDBJ whole genome shotgun (WGS) entry which is preliminary data.</text>
</comment>
<sequence>MSRADEVQINFGNDVELAHDLNPIDSVYHSHPKGQERETLTPQEPIEPPLTPKQKWQRTKLVVRIIYISITLVACLFVIIMSILAMAVGGPAKAGVPAQIAFYILNSCVVLLCVLIGLLEFDFWSWLMNYFKFAKSYLLRSILIMYVGVACYGSCVNYANASYQTAQEVSAYILFGVGVLHFLFGLLCLDYIFGLNRWNKQ</sequence>